<keyword evidence="3" id="KW-1185">Reference proteome</keyword>
<sequence>MLISAKRPPLTRLSCAGHQHQAARCLLHLRLRQPSSGPESGVANVGAVANLCCLHDYLERSNFCPGAASVSASKAADLPQNRATPTSTPTPTPTSRLIRDLSLSTTGADVPPPPVVALDMRIHHRSAKSPEFKSPFAPLQLAAEDEAQLEAVARIFVQNTVVQYEKFIEQDRRKVDGNHWKCIKHERDLRVFLQRRRKDVERRLRRHQRLRSFRYRSSETATFSDVDTYTPGLDGRDSSCSSVSSIFSRRTGSFTSNYGSTNSSDSRSTTTTNSSGDVGAGSTTLLGVELPVLQLVGSVPGSLDDAMYGALGATAEAMRVKSAYEHDNITDGAVLAMIVSPTAADPFRSLTIKWVEQEGPTIDHHRYHPLHYPVTLPGAGTREDLVFLEATGTTTLANGDRIGFQLRHSVHFPQTHIRHNVRRGNMSTCTLFRDGDATTVDVAEGPCRGSVEVFARACLSGGNAAVRSTTQAMAATSDVVLCGRMKKLAWMLAQRQPPVQHLMGYVAQQTSLAALTRSLPERKARHGSLTVTVSAAAAAATSAADSKLCVTCKKRGPWFSTHGKKKKRPATTCQLCWRYVCSSCRLKKTVKSCVADPHRDGRLSAHVVQREVTLCNICVHQSMVATSARDVAREEIEADPKRWRFPSPVHGHERASDGYLQAHVLAQLAGSSRGTSALRPVSALSLRSELAVNELFQRCA</sequence>
<proteinExistence type="predicted"/>
<evidence type="ECO:0000313" key="3">
    <source>
        <dbReference type="Proteomes" id="UP001165121"/>
    </source>
</evidence>
<feature type="compositionally biased region" description="Low complexity" evidence="1">
    <location>
        <begin position="84"/>
        <end position="95"/>
    </location>
</feature>
<organism evidence="2 3">
    <name type="scientific">Phytophthora fragariaefolia</name>
    <dbReference type="NCBI Taxonomy" id="1490495"/>
    <lineage>
        <taxon>Eukaryota</taxon>
        <taxon>Sar</taxon>
        <taxon>Stramenopiles</taxon>
        <taxon>Oomycota</taxon>
        <taxon>Peronosporomycetes</taxon>
        <taxon>Peronosporales</taxon>
        <taxon>Peronosporaceae</taxon>
        <taxon>Phytophthora</taxon>
    </lineage>
</organism>
<reference evidence="2" key="1">
    <citation type="submission" date="2023-04" db="EMBL/GenBank/DDBJ databases">
        <title>Phytophthora fragariaefolia NBRC 109709.</title>
        <authorList>
            <person name="Ichikawa N."/>
            <person name="Sato H."/>
            <person name="Tonouchi N."/>
        </authorList>
    </citation>
    <scope>NUCLEOTIDE SEQUENCE</scope>
    <source>
        <strain evidence="2">NBRC 109709</strain>
    </source>
</reference>
<dbReference type="EMBL" id="BSXT01010486">
    <property type="protein sequence ID" value="GMF80134.1"/>
    <property type="molecule type" value="Genomic_DNA"/>
</dbReference>
<name>A0A9W6YMJ2_9STRA</name>
<dbReference type="Proteomes" id="UP001165121">
    <property type="component" value="Unassembled WGS sequence"/>
</dbReference>
<protein>
    <submittedName>
        <fullName evidence="2">Unnamed protein product</fullName>
    </submittedName>
</protein>
<dbReference type="PANTHER" id="PTHR13510:SF44">
    <property type="entry name" value="RABENOSYN-5"/>
    <property type="match status" value="1"/>
</dbReference>
<dbReference type="PANTHER" id="PTHR13510">
    <property type="entry name" value="FYVE-FINGER-CONTAINING RAB5 EFFECTOR PROTEIN RABENOSYN-5-RELATED"/>
    <property type="match status" value="1"/>
</dbReference>
<feature type="region of interest" description="Disordered" evidence="1">
    <location>
        <begin position="257"/>
        <end position="278"/>
    </location>
</feature>
<feature type="compositionally biased region" description="Low complexity" evidence="1">
    <location>
        <begin position="257"/>
        <end position="275"/>
    </location>
</feature>
<evidence type="ECO:0000313" key="2">
    <source>
        <dbReference type="EMBL" id="GMF80134.1"/>
    </source>
</evidence>
<evidence type="ECO:0000256" key="1">
    <source>
        <dbReference type="SAM" id="MobiDB-lite"/>
    </source>
</evidence>
<accession>A0A9W6YMJ2</accession>
<gene>
    <name evidence="2" type="ORF">Pfra01_002860600</name>
</gene>
<dbReference type="AlphaFoldDB" id="A0A9W6YMJ2"/>
<dbReference type="InterPro" id="IPR052727">
    <property type="entry name" value="Rab4/Rab5_effector"/>
</dbReference>
<comment type="caution">
    <text evidence="2">The sequence shown here is derived from an EMBL/GenBank/DDBJ whole genome shotgun (WGS) entry which is preliminary data.</text>
</comment>
<feature type="region of interest" description="Disordered" evidence="1">
    <location>
        <begin position="74"/>
        <end position="96"/>
    </location>
</feature>
<dbReference type="OrthoDB" id="117959at2759"/>